<feature type="region of interest" description="Disordered" evidence="1">
    <location>
        <begin position="465"/>
        <end position="494"/>
    </location>
</feature>
<dbReference type="SMART" id="SM00292">
    <property type="entry name" value="BRCT"/>
    <property type="match status" value="5"/>
</dbReference>
<dbReference type="PROSITE" id="PS50172">
    <property type="entry name" value="BRCT"/>
    <property type="match status" value="5"/>
</dbReference>
<name>A0A8H5I141_9AGAR</name>
<dbReference type="GO" id="GO:0035361">
    <property type="term" value="C:Cul8-RING ubiquitin ligase complex"/>
    <property type="evidence" value="ECO:0007669"/>
    <property type="project" value="TreeGrafter"/>
</dbReference>
<feature type="compositionally biased region" description="Basic and acidic residues" evidence="1">
    <location>
        <begin position="468"/>
        <end position="478"/>
    </location>
</feature>
<dbReference type="InterPro" id="IPR001357">
    <property type="entry name" value="BRCT_dom"/>
</dbReference>
<evidence type="ECO:0000256" key="1">
    <source>
        <dbReference type="SAM" id="MobiDB-lite"/>
    </source>
</evidence>
<dbReference type="CDD" id="cd17743">
    <property type="entry name" value="BRCT_BRC1_like_rpt5"/>
    <property type="match status" value="1"/>
</dbReference>
<dbReference type="GO" id="GO:0006302">
    <property type="term" value="P:double-strand break repair"/>
    <property type="evidence" value="ECO:0007669"/>
    <property type="project" value="TreeGrafter"/>
</dbReference>
<feature type="domain" description="BRCT" evidence="2">
    <location>
        <begin position="7"/>
        <end position="96"/>
    </location>
</feature>
<dbReference type="Pfam" id="PF16770">
    <property type="entry name" value="RTT107_BRCT_5"/>
    <property type="match status" value="1"/>
</dbReference>
<gene>
    <name evidence="3" type="ORF">D9757_000723</name>
</gene>
<feature type="compositionally biased region" description="Basic and acidic residues" evidence="1">
    <location>
        <begin position="594"/>
        <end position="603"/>
    </location>
</feature>
<dbReference type="Pfam" id="PF16589">
    <property type="entry name" value="BRCT_2"/>
    <property type="match status" value="1"/>
</dbReference>
<dbReference type="Proteomes" id="UP000518752">
    <property type="component" value="Unassembled WGS sequence"/>
</dbReference>
<dbReference type="OrthoDB" id="342264at2759"/>
<evidence type="ECO:0000313" key="4">
    <source>
        <dbReference type="Proteomes" id="UP000518752"/>
    </source>
</evidence>
<dbReference type="SUPFAM" id="SSF52113">
    <property type="entry name" value="BRCT domain"/>
    <property type="match status" value="4"/>
</dbReference>
<organism evidence="3 4">
    <name type="scientific">Collybiopsis confluens</name>
    <dbReference type="NCBI Taxonomy" id="2823264"/>
    <lineage>
        <taxon>Eukaryota</taxon>
        <taxon>Fungi</taxon>
        <taxon>Dikarya</taxon>
        <taxon>Basidiomycota</taxon>
        <taxon>Agaricomycotina</taxon>
        <taxon>Agaricomycetes</taxon>
        <taxon>Agaricomycetidae</taxon>
        <taxon>Agaricales</taxon>
        <taxon>Marasmiineae</taxon>
        <taxon>Omphalotaceae</taxon>
        <taxon>Collybiopsis</taxon>
    </lineage>
</organism>
<dbReference type="Pfam" id="PF12738">
    <property type="entry name" value="PTCB-BRCT"/>
    <property type="match status" value="1"/>
</dbReference>
<feature type="domain" description="BRCT" evidence="2">
    <location>
        <begin position="97"/>
        <end position="191"/>
    </location>
</feature>
<feature type="compositionally biased region" description="Basic and acidic residues" evidence="1">
    <location>
        <begin position="799"/>
        <end position="809"/>
    </location>
</feature>
<accession>A0A8H5I141</accession>
<proteinExistence type="predicted"/>
<dbReference type="GO" id="GO:0005634">
    <property type="term" value="C:nucleus"/>
    <property type="evidence" value="ECO:0007669"/>
    <property type="project" value="TreeGrafter"/>
</dbReference>
<comment type="caution">
    <text evidence="3">The sequence shown here is derived from an EMBL/GenBank/DDBJ whole genome shotgun (WGS) entry which is preliminary data.</text>
</comment>
<dbReference type="PANTHER" id="PTHR47667:SF1">
    <property type="entry name" value="REGULATOR OF TY1 TRANSPOSITION PROTEIN 107"/>
    <property type="match status" value="1"/>
</dbReference>
<feature type="compositionally biased region" description="Acidic residues" evidence="1">
    <location>
        <begin position="636"/>
        <end position="645"/>
    </location>
</feature>
<dbReference type="GO" id="GO:1990683">
    <property type="term" value="P:DNA double-strand break attachment to nuclear envelope"/>
    <property type="evidence" value="ECO:0007669"/>
    <property type="project" value="TreeGrafter"/>
</dbReference>
<dbReference type="PANTHER" id="PTHR47667">
    <property type="entry name" value="REGULATOR OF TY1 TRANSPOSITION PROTEIN 107"/>
    <property type="match status" value="1"/>
</dbReference>
<feature type="domain" description="BRCT" evidence="2">
    <location>
        <begin position="841"/>
        <end position="908"/>
    </location>
</feature>
<feature type="domain" description="BRCT" evidence="2">
    <location>
        <begin position="342"/>
        <end position="417"/>
    </location>
</feature>
<dbReference type="InterPro" id="IPR053036">
    <property type="entry name" value="CellCycle_DNARepair_Reg"/>
</dbReference>
<evidence type="ECO:0000313" key="3">
    <source>
        <dbReference type="EMBL" id="KAF5393226.1"/>
    </source>
</evidence>
<reference evidence="3 4" key="1">
    <citation type="journal article" date="2020" name="ISME J.">
        <title>Uncovering the hidden diversity of litter-decomposition mechanisms in mushroom-forming fungi.</title>
        <authorList>
            <person name="Floudas D."/>
            <person name="Bentzer J."/>
            <person name="Ahren D."/>
            <person name="Johansson T."/>
            <person name="Persson P."/>
            <person name="Tunlid A."/>
        </authorList>
    </citation>
    <scope>NUCLEOTIDE SEQUENCE [LARGE SCALE GENOMIC DNA]</scope>
    <source>
        <strain evidence="3 4">CBS 406.79</strain>
    </source>
</reference>
<dbReference type="CDD" id="cd00027">
    <property type="entry name" value="BRCT"/>
    <property type="match status" value="1"/>
</dbReference>
<feature type="compositionally biased region" description="Acidic residues" evidence="1">
    <location>
        <begin position="583"/>
        <end position="592"/>
    </location>
</feature>
<protein>
    <recommendedName>
        <fullName evidence="2">BRCT domain-containing protein</fullName>
    </recommendedName>
</protein>
<feature type="region of interest" description="Disordered" evidence="1">
    <location>
        <begin position="527"/>
        <end position="815"/>
    </location>
</feature>
<feature type="domain" description="BRCT" evidence="2">
    <location>
        <begin position="234"/>
        <end position="335"/>
    </location>
</feature>
<sequence>MGSLASPPEPFLNQSIIYLPPSISRIRREQLHTLIKKHAGKVTSTPKDATLVVTDSHRFEGWQEFDGNGSRPVCTELWLERSAILNRFLSTEYFSPDPSKLFSGVIGCAADLSPSDIGILSAGIFALGGQWRTGLTKDVSHLFTLASDSEKYESALRYQAQLPGTLSILLPQWFDDVIRLGSKLDVTLYEWPKPLVLQPSTSSASKKSQEFESSRKALFSTVGLDPAKAATKISPKPVFEGRKILLGNSVPFGTRRKTVESLIEHAGGQIIPLEGDSDEQEEVEKVSECDIFITQYRHDPAYFKAARGKKTIATLTWVFNVICAGTLSPPLDQLLHYPIPKKPIEGFDKQKITITNFTGDAREYLKQLILLMGAEFTPSMSSKNTALIAAHVDGTKTDRARSWDIPIVNHLWLEDCFVRWKNITVGLERYLLFPKGTDFGSCLGERRLNDDIEDPAELDRLEEEIEEEGQKDKVKAEATSHPGPLRTQDSTRDAQEAADLALSVNENGDNIMDVDVGPEPRVMSPKIPRNALSPANPKHTVSPRARTTSLRKGGEIFKDNTSAESPKRGPMKLSNRRSRILESEDVPMDLDEPISGKENDKQVIVKKVLSSRKPATVYARANARGKRKVPQRSDIESEDSEEDDTNVQVQKKPMKPNGYVQHPSSDIELDTPTPARNGPKTRDGPPPKKIIRSSSKAATGSSSSGRKTLLKSESVHLVSSERATPSSSRDKTTAPLTPTGSRPTRRAAERASQQLRDTVMPDVVSYETEMKKRRRQSSSAMPQDKDEQGDEDNNVEGRVAGKADSKDGPGSEEVPVSLLKRAKKAKAGSIRIMTTQVTLNDETKKTLEKLGVRFVTKPSECTHLIAPKILRTEKFLCALAVSPCILTEQWVHDSIRANALLAEEPYFLQDRGKWDIDLKKTLETAKKMKFRLFANHIFYVTPDVFKNSSINPELLGNVISAFGGKMVLSMPAERQLKPGMRHLITTKADRDLWKHLADKHYIHDVELVLQAVLRQELACDNPDFHIEGSWGKKRARYEDEEEED</sequence>
<dbReference type="Gene3D" id="3.40.50.10190">
    <property type="entry name" value="BRCT domain"/>
    <property type="match status" value="4"/>
</dbReference>
<keyword evidence="4" id="KW-1185">Reference proteome</keyword>
<dbReference type="InterPro" id="IPR036420">
    <property type="entry name" value="BRCT_dom_sf"/>
</dbReference>
<dbReference type="EMBL" id="JAACJN010000002">
    <property type="protein sequence ID" value="KAF5393226.1"/>
    <property type="molecule type" value="Genomic_DNA"/>
</dbReference>
<feature type="compositionally biased region" description="Low complexity" evidence="1">
    <location>
        <begin position="692"/>
        <end position="707"/>
    </location>
</feature>
<evidence type="ECO:0000259" key="2">
    <source>
        <dbReference type="PROSITE" id="PS50172"/>
    </source>
</evidence>
<dbReference type="AlphaFoldDB" id="A0A8H5I141"/>
<dbReference type="CDD" id="cd18432">
    <property type="entry name" value="BRCT_PAXIP1_rpt6_like"/>
    <property type="match status" value="1"/>
</dbReference>